<dbReference type="GO" id="GO:0046872">
    <property type="term" value="F:metal ion binding"/>
    <property type="evidence" value="ECO:0007669"/>
    <property type="project" value="UniProtKB-KW"/>
</dbReference>
<dbReference type="Gene3D" id="1.10.630.10">
    <property type="entry name" value="Cytochrome P450"/>
    <property type="match status" value="1"/>
</dbReference>
<evidence type="ECO:0000256" key="11">
    <source>
        <dbReference type="PIRSR" id="PIRSR602401-1"/>
    </source>
</evidence>
<dbReference type="PROSITE" id="PS00086">
    <property type="entry name" value="CYTOCHROME_P450"/>
    <property type="match status" value="1"/>
</dbReference>
<comment type="similarity">
    <text evidence="3 12">Belongs to the cytochrome P450 family.</text>
</comment>
<keyword evidence="15" id="KW-1185">Reference proteome</keyword>
<comment type="subcellular location">
    <subcellularLocation>
        <location evidence="2">Membrane</location>
        <topology evidence="2">Single-pass membrane protein</topology>
    </subcellularLocation>
</comment>
<dbReference type="SUPFAM" id="SSF48264">
    <property type="entry name" value="Cytochrome P450"/>
    <property type="match status" value="1"/>
</dbReference>
<dbReference type="PRINTS" id="PR00463">
    <property type="entry name" value="EP450I"/>
</dbReference>
<name>A0ABD1XJV2_9MARC</name>
<keyword evidence="12" id="KW-0503">Monooxygenase</keyword>
<accession>A0ABD1XJV2</accession>
<evidence type="ECO:0000256" key="3">
    <source>
        <dbReference type="ARBA" id="ARBA00010617"/>
    </source>
</evidence>
<protein>
    <recommendedName>
        <fullName evidence="16">Cytochrome P450</fullName>
    </recommendedName>
</protein>
<evidence type="ECO:0000313" key="15">
    <source>
        <dbReference type="Proteomes" id="UP001605036"/>
    </source>
</evidence>
<dbReference type="PANTHER" id="PTHR47944:SF4">
    <property type="entry name" value="OS09G0441700 PROTEIN"/>
    <property type="match status" value="1"/>
</dbReference>
<evidence type="ECO:0000256" key="10">
    <source>
        <dbReference type="ARBA" id="ARBA00023136"/>
    </source>
</evidence>
<evidence type="ECO:0000256" key="5">
    <source>
        <dbReference type="ARBA" id="ARBA00022692"/>
    </source>
</evidence>
<dbReference type="EMBL" id="JBHFFA010000008">
    <property type="protein sequence ID" value="KAL2609234.1"/>
    <property type="molecule type" value="Genomic_DNA"/>
</dbReference>
<evidence type="ECO:0000256" key="1">
    <source>
        <dbReference type="ARBA" id="ARBA00001971"/>
    </source>
</evidence>
<organism evidence="14 15">
    <name type="scientific">Riccia fluitans</name>
    <dbReference type="NCBI Taxonomy" id="41844"/>
    <lineage>
        <taxon>Eukaryota</taxon>
        <taxon>Viridiplantae</taxon>
        <taxon>Streptophyta</taxon>
        <taxon>Embryophyta</taxon>
        <taxon>Marchantiophyta</taxon>
        <taxon>Marchantiopsida</taxon>
        <taxon>Marchantiidae</taxon>
        <taxon>Marchantiales</taxon>
        <taxon>Ricciaceae</taxon>
        <taxon>Riccia</taxon>
    </lineage>
</organism>
<evidence type="ECO:0008006" key="16">
    <source>
        <dbReference type="Google" id="ProtNLM"/>
    </source>
</evidence>
<feature type="transmembrane region" description="Helical" evidence="13">
    <location>
        <begin position="6"/>
        <end position="27"/>
    </location>
</feature>
<dbReference type="Pfam" id="PF00067">
    <property type="entry name" value="p450"/>
    <property type="match status" value="1"/>
</dbReference>
<feature type="binding site" description="axial binding residue" evidence="11">
    <location>
        <position position="461"/>
    </location>
    <ligand>
        <name>heme</name>
        <dbReference type="ChEBI" id="CHEBI:30413"/>
    </ligand>
    <ligandPart>
        <name>Fe</name>
        <dbReference type="ChEBI" id="CHEBI:18248"/>
    </ligandPart>
</feature>
<dbReference type="FunFam" id="1.10.630.10:FF:000097">
    <property type="entry name" value="Cytochrome P-450 19"/>
    <property type="match status" value="1"/>
</dbReference>
<keyword evidence="4 11" id="KW-0349">Heme</keyword>
<dbReference type="InterPro" id="IPR036396">
    <property type="entry name" value="Cyt_P450_sf"/>
</dbReference>
<comment type="caution">
    <text evidence="14">The sequence shown here is derived from an EMBL/GenBank/DDBJ whole genome shotgun (WGS) entry which is preliminary data.</text>
</comment>
<dbReference type="GO" id="GO:0044550">
    <property type="term" value="P:secondary metabolite biosynthetic process"/>
    <property type="evidence" value="ECO:0007669"/>
    <property type="project" value="UniProtKB-ARBA"/>
</dbReference>
<keyword evidence="7 13" id="KW-1133">Transmembrane helix</keyword>
<evidence type="ECO:0000256" key="6">
    <source>
        <dbReference type="ARBA" id="ARBA00022723"/>
    </source>
</evidence>
<proteinExistence type="inferred from homology"/>
<dbReference type="CDD" id="cd20618">
    <property type="entry name" value="CYP71_clan"/>
    <property type="match status" value="1"/>
</dbReference>
<comment type="cofactor">
    <cofactor evidence="1 11">
        <name>heme</name>
        <dbReference type="ChEBI" id="CHEBI:30413"/>
    </cofactor>
</comment>
<dbReference type="InterPro" id="IPR001128">
    <property type="entry name" value="Cyt_P450"/>
</dbReference>
<evidence type="ECO:0000256" key="12">
    <source>
        <dbReference type="RuleBase" id="RU000461"/>
    </source>
</evidence>
<evidence type="ECO:0000256" key="8">
    <source>
        <dbReference type="ARBA" id="ARBA00023002"/>
    </source>
</evidence>
<dbReference type="AlphaFoldDB" id="A0ABD1XJV2"/>
<keyword evidence="8 12" id="KW-0560">Oxidoreductase</keyword>
<keyword evidence="10 13" id="KW-0472">Membrane</keyword>
<dbReference type="GO" id="GO:0016020">
    <property type="term" value="C:membrane"/>
    <property type="evidence" value="ECO:0007669"/>
    <property type="project" value="UniProtKB-SubCell"/>
</dbReference>
<keyword evidence="5 13" id="KW-0812">Transmembrane</keyword>
<dbReference type="PANTHER" id="PTHR47944">
    <property type="entry name" value="CYTOCHROME P450 98A9"/>
    <property type="match status" value="1"/>
</dbReference>
<dbReference type="GO" id="GO:0004497">
    <property type="term" value="F:monooxygenase activity"/>
    <property type="evidence" value="ECO:0007669"/>
    <property type="project" value="UniProtKB-KW"/>
</dbReference>
<evidence type="ECO:0000256" key="4">
    <source>
        <dbReference type="ARBA" id="ARBA00022617"/>
    </source>
</evidence>
<evidence type="ECO:0000256" key="7">
    <source>
        <dbReference type="ARBA" id="ARBA00022989"/>
    </source>
</evidence>
<evidence type="ECO:0000313" key="14">
    <source>
        <dbReference type="EMBL" id="KAL2609234.1"/>
    </source>
</evidence>
<evidence type="ECO:0000256" key="9">
    <source>
        <dbReference type="ARBA" id="ARBA00023004"/>
    </source>
</evidence>
<dbReference type="InterPro" id="IPR017972">
    <property type="entry name" value="Cyt_P450_CS"/>
</dbReference>
<dbReference type="InterPro" id="IPR002401">
    <property type="entry name" value="Cyt_P450_E_grp-I"/>
</dbReference>
<reference evidence="14 15" key="1">
    <citation type="submission" date="2024-09" db="EMBL/GenBank/DDBJ databases">
        <title>Chromosome-scale assembly of Riccia fluitans.</title>
        <authorList>
            <person name="Paukszto L."/>
            <person name="Sawicki J."/>
            <person name="Karawczyk K."/>
            <person name="Piernik-Szablinska J."/>
            <person name="Szczecinska M."/>
            <person name="Mazdziarz M."/>
        </authorList>
    </citation>
    <scope>NUCLEOTIDE SEQUENCE [LARGE SCALE GENOMIC DNA]</scope>
    <source>
        <strain evidence="14">Rf_01</strain>
        <tissue evidence="14">Aerial parts of the thallus</tissue>
    </source>
</reference>
<gene>
    <name evidence="14" type="ORF">R1flu_027807</name>
</gene>
<dbReference type="PRINTS" id="PR00385">
    <property type="entry name" value="P450"/>
</dbReference>
<evidence type="ECO:0000256" key="2">
    <source>
        <dbReference type="ARBA" id="ARBA00004167"/>
    </source>
</evidence>
<dbReference type="Proteomes" id="UP001605036">
    <property type="component" value="Unassembled WGS sequence"/>
</dbReference>
<evidence type="ECO:0000256" key="13">
    <source>
        <dbReference type="SAM" id="Phobius"/>
    </source>
</evidence>
<keyword evidence="6 11" id="KW-0479">Metal-binding</keyword>
<sequence length="530" mass="59801">MEKRWSPGQPVLTVLIALATTLLLIAVSRRRKSRRRSPPGPWGWPVLGCIPLLGSLPHQTLAKFARKYGPLMSMKLGSVNVVVASSPKMAEEFLKTHDRIWASRYTSTAARIVAYDGNDIVFSEYGSRWRYARKIFLLELLTAKRISAFRAARKEEILRGINEAIDRSCGGVKPVSMDMILGKIATNSITRMLMNEGSLSEKAAKIKSSDYFQHTIKEAFSVLSTFYLGDYIPWLARFDPLGEKKKMYAVSKKCDELFQTILDDHKMKLEATRSQPEVVTADKNKEQDLVDILLTRPRDGDGQYLTELEMKALILDVIFGGTDTNASSTEWGLSELLRNPDVMDKAQAEMDSVVGRERLVEESDLPNLPYLNAIVKETFRLHPVGPVLVPHMSTEDCEVQGYKIPAKSRLFVNIYAIQRDPEVYERPLDFYPERFLGADHDKDVHGLNFDLLPFGSGRRVCPGKGLGLVMVQYMMALFIHTCNLRLPGDMKPQELDVEEIFGLSTPRRNPLQAIVTPRLLKDILVSHAET</sequence>
<keyword evidence="9 11" id="KW-0408">Iron</keyword>